<accession>A0AAV1K0E4</accession>
<organism evidence="1 2">
    <name type="scientific">Leptosia nina</name>
    <dbReference type="NCBI Taxonomy" id="320188"/>
    <lineage>
        <taxon>Eukaryota</taxon>
        <taxon>Metazoa</taxon>
        <taxon>Ecdysozoa</taxon>
        <taxon>Arthropoda</taxon>
        <taxon>Hexapoda</taxon>
        <taxon>Insecta</taxon>
        <taxon>Pterygota</taxon>
        <taxon>Neoptera</taxon>
        <taxon>Endopterygota</taxon>
        <taxon>Lepidoptera</taxon>
        <taxon>Glossata</taxon>
        <taxon>Ditrysia</taxon>
        <taxon>Papilionoidea</taxon>
        <taxon>Pieridae</taxon>
        <taxon>Pierinae</taxon>
        <taxon>Leptosia</taxon>
    </lineage>
</organism>
<evidence type="ECO:0000313" key="1">
    <source>
        <dbReference type="EMBL" id="CAK1555069.1"/>
    </source>
</evidence>
<dbReference type="AlphaFoldDB" id="A0AAV1K0E4"/>
<name>A0AAV1K0E4_9NEOP</name>
<dbReference type="Proteomes" id="UP001497472">
    <property type="component" value="Unassembled WGS sequence"/>
</dbReference>
<proteinExistence type="predicted"/>
<comment type="caution">
    <text evidence="1">The sequence shown here is derived from an EMBL/GenBank/DDBJ whole genome shotgun (WGS) entry which is preliminary data.</text>
</comment>
<sequence>MRLTDASRGLAPIDITCTTTVAPFALSLAHMPRGEGRTGQIKGFKYNCIAQHSRTRLFHSILCETRTLDRDGRCGKRSRNATKEVA</sequence>
<dbReference type="EMBL" id="CAVLEF010000280">
    <property type="protein sequence ID" value="CAK1555069.1"/>
    <property type="molecule type" value="Genomic_DNA"/>
</dbReference>
<protein>
    <submittedName>
        <fullName evidence="1">Uncharacterized protein</fullName>
    </submittedName>
</protein>
<evidence type="ECO:0000313" key="2">
    <source>
        <dbReference type="Proteomes" id="UP001497472"/>
    </source>
</evidence>
<reference evidence="1 2" key="1">
    <citation type="submission" date="2023-11" db="EMBL/GenBank/DDBJ databases">
        <authorList>
            <person name="Okamura Y."/>
        </authorList>
    </citation>
    <scope>NUCLEOTIDE SEQUENCE [LARGE SCALE GENOMIC DNA]</scope>
</reference>
<keyword evidence="2" id="KW-1185">Reference proteome</keyword>
<gene>
    <name evidence="1" type="ORF">LNINA_LOCUS13907</name>
</gene>